<sequence>CKTSRAEKKKLADDIDKDSILFFTFHIKLDKDILTSVRMDITIMAKLIINKIEEGVRTAYFICSQSNKIKHEYKDSNRKRTDWFSCNGKLNINIDILAANAKVTLQHELVHEKPIDVTTPLEIKQEILENLNMDSKFYKHNEDHIISACTLIEGQKKKEYNLCFQLETSYVTAIGFTTPLFGSLYNITEVHCDTMYKTAKGRFKLYGLVGNVEGAGFFLAYLILDTSKTGDRTQERLHTEALQDNVIDLIKKHFHIHPKIPTSSNGQFLSPVEIRIIAVRKIYEFSHSTHETIPLGKTNMMIEAHWKSFSNLQAFNSYSIGKEYPFLIWDGSETQNIPENIPSLTLCNQTLVENTEKLTNNNLQHVEAVVNNLGHVFTIINDIEIAKAR</sequence>
<comment type="caution">
    <text evidence="1">The sequence shown here is derived from an EMBL/GenBank/DDBJ whole genome shotgun (WGS) entry which is preliminary data.</text>
</comment>
<dbReference type="Proteomes" id="UP000789860">
    <property type="component" value="Unassembled WGS sequence"/>
</dbReference>
<feature type="non-terminal residue" evidence="1">
    <location>
        <position position="1"/>
    </location>
</feature>
<name>A0ACA9KGQ2_9GLOM</name>
<gene>
    <name evidence="1" type="ORF">SCALOS_LOCUS2084</name>
</gene>
<organism evidence="1 2">
    <name type="scientific">Scutellospora calospora</name>
    <dbReference type="NCBI Taxonomy" id="85575"/>
    <lineage>
        <taxon>Eukaryota</taxon>
        <taxon>Fungi</taxon>
        <taxon>Fungi incertae sedis</taxon>
        <taxon>Mucoromycota</taxon>
        <taxon>Glomeromycotina</taxon>
        <taxon>Glomeromycetes</taxon>
        <taxon>Diversisporales</taxon>
        <taxon>Gigasporaceae</taxon>
        <taxon>Scutellospora</taxon>
    </lineage>
</organism>
<dbReference type="EMBL" id="CAJVPM010001725">
    <property type="protein sequence ID" value="CAG8472416.1"/>
    <property type="molecule type" value="Genomic_DNA"/>
</dbReference>
<keyword evidence="2" id="KW-1185">Reference proteome</keyword>
<proteinExistence type="predicted"/>
<accession>A0ACA9KGQ2</accession>
<evidence type="ECO:0000313" key="2">
    <source>
        <dbReference type="Proteomes" id="UP000789860"/>
    </source>
</evidence>
<reference evidence="1" key="1">
    <citation type="submission" date="2021-06" db="EMBL/GenBank/DDBJ databases">
        <authorList>
            <person name="Kallberg Y."/>
            <person name="Tangrot J."/>
            <person name="Rosling A."/>
        </authorList>
    </citation>
    <scope>NUCLEOTIDE SEQUENCE</scope>
    <source>
        <strain evidence="1">AU212A</strain>
    </source>
</reference>
<protein>
    <submittedName>
        <fullName evidence="1">11221_t:CDS:1</fullName>
    </submittedName>
</protein>
<evidence type="ECO:0000313" key="1">
    <source>
        <dbReference type="EMBL" id="CAG8472416.1"/>
    </source>
</evidence>